<dbReference type="OrthoDB" id="5840532at2759"/>
<dbReference type="OMA" id="DYSTAKH"/>
<protein>
    <submittedName>
        <fullName evidence="4">Uncharacterized protein</fullName>
    </submittedName>
</protein>
<dbReference type="GO" id="GO:0016616">
    <property type="term" value="F:oxidoreductase activity, acting on the CH-OH group of donors, NAD or NADP as acceptor"/>
    <property type="evidence" value="ECO:0007669"/>
    <property type="project" value="TreeGrafter"/>
</dbReference>
<evidence type="ECO:0000256" key="2">
    <source>
        <dbReference type="ARBA" id="ARBA00023002"/>
    </source>
</evidence>
<keyword evidence="2" id="KW-0560">Oxidoreductase</keyword>
<dbReference type="Pfam" id="PF00106">
    <property type="entry name" value="adh_short"/>
    <property type="match status" value="1"/>
</dbReference>
<keyword evidence="5" id="KW-1185">Reference proteome</keyword>
<dbReference type="InParanoid" id="A0A168PWW4"/>
<evidence type="ECO:0000256" key="3">
    <source>
        <dbReference type="RuleBase" id="RU000363"/>
    </source>
</evidence>
<name>A0A168PWW4_ABSGL</name>
<evidence type="ECO:0000256" key="1">
    <source>
        <dbReference type="ARBA" id="ARBA00006484"/>
    </source>
</evidence>
<dbReference type="AlphaFoldDB" id="A0A168PWW4"/>
<dbReference type="GO" id="GO:0005737">
    <property type="term" value="C:cytoplasm"/>
    <property type="evidence" value="ECO:0007669"/>
    <property type="project" value="TreeGrafter"/>
</dbReference>
<dbReference type="Proteomes" id="UP000078561">
    <property type="component" value="Unassembled WGS sequence"/>
</dbReference>
<dbReference type="PRINTS" id="PR00081">
    <property type="entry name" value="GDHRDH"/>
</dbReference>
<reference evidence="4" key="1">
    <citation type="submission" date="2016-04" db="EMBL/GenBank/DDBJ databases">
        <authorList>
            <person name="Evans L.H."/>
            <person name="Alamgir A."/>
            <person name="Owens N."/>
            <person name="Weber N.D."/>
            <person name="Virtaneva K."/>
            <person name="Barbian K."/>
            <person name="Babar A."/>
            <person name="Rosenke K."/>
        </authorList>
    </citation>
    <scope>NUCLEOTIDE SEQUENCE [LARGE SCALE GENOMIC DNA]</scope>
    <source>
        <strain evidence="4">CBS 101.48</strain>
    </source>
</reference>
<dbReference type="Gene3D" id="3.40.50.720">
    <property type="entry name" value="NAD(P)-binding Rossmann-like Domain"/>
    <property type="match status" value="1"/>
</dbReference>
<evidence type="ECO:0000313" key="5">
    <source>
        <dbReference type="Proteomes" id="UP000078561"/>
    </source>
</evidence>
<dbReference type="STRING" id="4829.A0A168PWW4"/>
<dbReference type="InterPro" id="IPR002347">
    <property type="entry name" value="SDR_fam"/>
</dbReference>
<dbReference type="PRINTS" id="PR00080">
    <property type="entry name" value="SDRFAMILY"/>
</dbReference>
<accession>A0A168PWW4</accession>
<proteinExistence type="inferred from homology"/>
<organism evidence="4">
    <name type="scientific">Absidia glauca</name>
    <name type="common">Pin mould</name>
    <dbReference type="NCBI Taxonomy" id="4829"/>
    <lineage>
        <taxon>Eukaryota</taxon>
        <taxon>Fungi</taxon>
        <taxon>Fungi incertae sedis</taxon>
        <taxon>Mucoromycota</taxon>
        <taxon>Mucoromycotina</taxon>
        <taxon>Mucoromycetes</taxon>
        <taxon>Mucorales</taxon>
        <taxon>Cunninghamellaceae</taxon>
        <taxon>Absidia</taxon>
    </lineage>
</organism>
<evidence type="ECO:0000313" key="4">
    <source>
        <dbReference type="EMBL" id="SAM03124.1"/>
    </source>
</evidence>
<comment type="similarity">
    <text evidence="1 3">Belongs to the short-chain dehydrogenases/reductases (SDR) family.</text>
</comment>
<dbReference type="EMBL" id="LT554051">
    <property type="protein sequence ID" value="SAM03124.1"/>
    <property type="molecule type" value="Genomic_DNA"/>
</dbReference>
<sequence length="284" mass="30218">MTLEQDSALMKDKVAVVTGASKGIGLAVSTALVARGVKVVIGDILVEEGQQAVAALNKSAGSGVAEFQYCDVRKYDDLKKLFQVAEDRFGGVDIAIMNAGVATNAGGLHSPMDGGVIKGDKVGIMHLMKRKGGVIINTASIAGIVSGPALGAYAATKHAVIGWTRSLENLQAVNIRVNAETDIIKLPNNPDGSRHSFLEVLDNSPKVPMEIVVETFLTCIRNEEYAGEALIAAPDGIHEHPRAVMPESCFSDSMLEALGRVQPGMVEETRQRLETSTKEYFSKL</sequence>
<gene>
    <name evidence="4" type="primary">ABSGL_08942.1 scaffold 10588</name>
</gene>
<dbReference type="InterPro" id="IPR036291">
    <property type="entry name" value="NAD(P)-bd_dom_sf"/>
</dbReference>
<dbReference type="PANTHER" id="PTHR44229">
    <property type="entry name" value="15-HYDROXYPROSTAGLANDIN DEHYDROGENASE [NAD(+)]"/>
    <property type="match status" value="1"/>
</dbReference>
<dbReference type="PANTHER" id="PTHR44229:SF4">
    <property type="entry name" value="15-HYDROXYPROSTAGLANDIN DEHYDROGENASE [NAD(+)]"/>
    <property type="match status" value="1"/>
</dbReference>
<dbReference type="SUPFAM" id="SSF51735">
    <property type="entry name" value="NAD(P)-binding Rossmann-fold domains"/>
    <property type="match status" value="1"/>
</dbReference>